<dbReference type="Pfam" id="PF02351">
    <property type="entry name" value="GDNF"/>
    <property type="match status" value="1"/>
</dbReference>
<evidence type="ECO:0000313" key="8">
    <source>
        <dbReference type="EMBL" id="JAG50190.1"/>
    </source>
</evidence>
<dbReference type="PANTHER" id="PTHR16840">
    <property type="entry name" value="GROWTH ARREST-SPECIFIC PROTEIN 1"/>
    <property type="match status" value="1"/>
</dbReference>
<sequence length="251" mass="28236">MRLSQSYRTHQGLKGILLSLTLWVGSEAAITCEDARLKCAYREGCGKALQNFIISCSSLHQLTRNCPEECQNALIALTSTDEGQQFMSCDCDDQYCKETKERVEVCRPQVLRATMNETIVSCTVAQWICGADTLCSTALNFYHIFCRSMFLGKRCSPRCENSINILRRQEKAAKLNTCFCNGREDYDCDAIRKNMETMCFMKKTPHGVKPPPPAAPDVISNEVIPRLHSSATSSSPALITLLCLLYIHWRL</sequence>
<gene>
    <name evidence="9" type="primary">Gas1</name>
    <name evidence="9" type="ORF">g.35444</name>
</gene>
<name>A0A0K8SBP6_LYGHE</name>
<feature type="signal peptide" evidence="6">
    <location>
        <begin position="1"/>
        <end position="28"/>
    </location>
</feature>
<accession>A0A0K8SBP6</accession>
<dbReference type="InterPro" id="IPR016017">
    <property type="entry name" value="GDNF/GAS1"/>
</dbReference>
<dbReference type="InterPro" id="IPR039596">
    <property type="entry name" value="GAS1"/>
</dbReference>
<reference evidence="9" key="2">
    <citation type="journal article" date="2016" name="Gigascience">
        <title>De novo construction of an expanded transcriptome assembly for the western tarnished plant bug, Lygus hesperus.</title>
        <authorList>
            <person name="Tassone E.E."/>
            <person name="Geib S.M."/>
            <person name="Hall B."/>
            <person name="Fabrick J.A."/>
            <person name="Brent C.S."/>
            <person name="Hull J.J."/>
        </authorList>
    </citation>
    <scope>NUCLEOTIDE SEQUENCE</scope>
</reference>
<keyword evidence="5" id="KW-0325">Glycoprotein</keyword>
<evidence type="ECO:0000313" key="9">
    <source>
        <dbReference type="EMBL" id="JAQ00629.1"/>
    </source>
</evidence>
<feature type="chain" id="PRO_5015042043" evidence="6">
    <location>
        <begin position="29"/>
        <end position="251"/>
    </location>
</feature>
<reference evidence="8" key="1">
    <citation type="submission" date="2014-09" db="EMBL/GenBank/DDBJ databases">
        <authorList>
            <person name="Magalhaes I.L.F."/>
            <person name="Oliveira U."/>
            <person name="Santos F.R."/>
            <person name="Vidigal T.H.D.A."/>
            <person name="Brescovit A.D."/>
            <person name="Santos A.J."/>
        </authorList>
    </citation>
    <scope>NUCLEOTIDE SEQUENCE</scope>
</reference>
<dbReference type="GO" id="GO:0005886">
    <property type="term" value="C:plasma membrane"/>
    <property type="evidence" value="ECO:0007669"/>
    <property type="project" value="UniProtKB-SubCell"/>
</dbReference>
<dbReference type="AlphaFoldDB" id="A0A0K8SBP6"/>
<feature type="domain" description="GDNF/GAS1" evidence="7">
    <location>
        <begin position="122"/>
        <end position="195"/>
    </location>
</feature>
<comment type="subcellular location">
    <subcellularLocation>
        <location evidence="1">Cell membrane</location>
    </subcellularLocation>
</comment>
<evidence type="ECO:0000256" key="5">
    <source>
        <dbReference type="ARBA" id="ARBA00023180"/>
    </source>
</evidence>
<dbReference type="GO" id="GO:0051726">
    <property type="term" value="P:regulation of cell cycle"/>
    <property type="evidence" value="ECO:0007669"/>
    <property type="project" value="InterPro"/>
</dbReference>
<evidence type="ECO:0000256" key="2">
    <source>
        <dbReference type="ARBA" id="ARBA00022475"/>
    </source>
</evidence>
<dbReference type="EMBL" id="GDHC01018000">
    <property type="protein sequence ID" value="JAQ00629.1"/>
    <property type="molecule type" value="Transcribed_RNA"/>
</dbReference>
<evidence type="ECO:0000256" key="4">
    <source>
        <dbReference type="ARBA" id="ARBA00023136"/>
    </source>
</evidence>
<keyword evidence="3 6" id="KW-0732">Signal</keyword>
<keyword evidence="4" id="KW-0472">Membrane</keyword>
<dbReference type="PANTHER" id="PTHR16840:SF3">
    <property type="entry name" value="GROWTH ARREST-SPECIFIC PROTEIN 1"/>
    <property type="match status" value="1"/>
</dbReference>
<evidence type="ECO:0000256" key="1">
    <source>
        <dbReference type="ARBA" id="ARBA00004236"/>
    </source>
</evidence>
<protein>
    <submittedName>
        <fullName evidence="9">Growth arrest-specific protein 1</fullName>
    </submittedName>
</protein>
<dbReference type="EMBL" id="GBRD01015636">
    <property type="protein sequence ID" value="JAG50190.1"/>
    <property type="molecule type" value="Transcribed_RNA"/>
</dbReference>
<evidence type="ECO:0000259" key="7">
    <source>
        <dbReference type="Pfam" id="PF02351"/>
    </source>
</evidence>
<organism evidence="8">
    <name type="scientific">Lygus hesperus</name>
    <name type="common">Western plant bug</name>
    <dbReference type="NCBI Taxonomy" id="30085"/>
    <lineage>
        <taxon>Eukaryota</taxon>
        <taxon>Metazoa</taxon>
        <taxon>Ecdysozoa</taxon>
        <taxon>Arthropoda</taxon>
        <taxon>Hexapoda</taxon>
        <taxon>Insecta</taxon>
        <taxon>Pterygota</taxon>
        <taxon>Neoptera</taxon>
        <taxon>Paraneoptera</taxon>
        <taxon>Hemiptera</taxon>
        <taxon>Heteroptera</taxon>
        <taxon>Panheteroptera</taxon>
        <taxon>Cimicomorpha</taxon>
        <taxon>Miridae</taxon>
        <taxon>Mirini</taxon>
        <taxon>Lygus</taxon>
    </lineage>
</organism>
<evidence type="ECO:0000256" key="6">
    <source>
        <dbReference type="SAM" id="SignalP"/>
    </source>
</evidence>
<evidence type="ECO:0000256" key="3">
    <source>
        <dbReference type="ARBA" id="ARBA00022729"/>
    </source>
</evidence>
<keyword evidence="2" id="KW-1003">Cell membrane</keyword>
<proteinExistence type="predicted"/>